<protein>
    <submittedName>
        <fullName evidence="2">Uncharacterized protein</fullName>
    </submittedName>
</protein>
<reference evidence="3" key="1">
    <citation type="submission" date="2014-03" db="EMBL/GenBank/DDBJ databases">
        <title>The Genome Sequence of Puccinia striiformis f. sp. tritici PST-78.</title>
        <authorList>
            <consortium name="The Broad Institute Genome Sequencing Platform"/>
            <person name="Cuomo C."/>
            <person name="Hulbert S."/>
            <person name="Chen X."/>
            <person name="Walker B."/>
            <person name="Young S.K."/>
            <person name="Zeng Q."/>
            <person name="Gargeya S."/>
            <person name="Fitzgerald M."/>
            <person name="Haas B."/>
            <person name="Abouelleil A."/>
            <person name="Alvarado L."/>
            <person name="Arachchi H.M."/>
            <person name="Berlin A.M."/>
            <person name="Chapman S.B."/>
            <person name="Goldberg J."/>
            <person name="Griggs A."/>
            <person name="Gujja S."/>
            <person name="Hansen M."/>
            <person name="Howarth C."/>
            <person name="Imamovic A."/>
            <person name="Larimer J."/>
            <person name="McCowan C."/>
            <person name="Montmayeur A."/>
            <person name="Murphy C."/>
            <person name="Neiman D."/>
            <person name="Pearson M."/>
            <person name="Priest M."/>
            <person name="Roberts A."/>
            <person name="Saif S."/>
            <person name="Shea T."/>
            <person name="Sisk P."/>
            <person name="Sykes S."/>
            <person name="Wortman J."/>
            <person name="Nusbaum C."/>
            <person name="Birren B."/>
        </authorList>
    </citation>
    <scope>NUCLEOTIDE SEQUENCE [LARGE SCALE GENOMIC DNA]</scope>
    <source>
        <strain evidence="3">race PST-78</strain>
    </source>
</reference>
<dbReference type="EMBL" id="AJIL01000044">
    <property type="protein sequence ID" value="KNE99648.1"/>
    <property type="molecule type" value="Genomic_DNA"/>
</dbReference>
<proteinExistence type="predicted"/>
<accession>A0A0L0VK51</accession>
<dbReference type="Proteomes" id="UP000054564">
    <property type="component" value="Unassembled WGS sequence"/>
</dbReference>
<keyword evidence="3" id="KW-1185">Reference proteome</keyword>
<evidence type="ECO:0000313" key="2">
    <source>
        <dbReference type="EMBL" id="KNE99648.1"/>
    </source>
</evidence>
<name>A0A0L0VK51_9BASI</name>
<dbReference type="AlphaFoldDB" id="A0A0L0VK51"/>
<evidence type="ECO:0000313" key="3">
    <source>
        <dbReference type="Proteomes" id="UP000054564"/>
    </source>
</evidence>
<gene>
    <name evidence="2" type="ORF">PSTG_07142</name>
</gene>
<organism evidence="2 3">
    <name type="scientific">Puccinia striiformis f. sp. tritici PST-78</name>
    <dbReference type="NCBI Taxonomy" id="1165861"/>
    <lineage>
        <taxon>Eukaryota</taxon>
        <taxon>Fungi</taxon>
        <taxon>Dikarya</taxon>
        <taxon>Basidiomycota</taxon>
        <taxon>Pucciniomycotina</taxon>
        <taxon>Pucciniomycetes</taxon>
        <taxon>Pucciniales</taxon>
        <taxon>Pucciniaceae</taxon>
        <taxon>Puccinia</taxon>
    </lineage>
</organism>
<evidence type="ECO:0000256" key="1">
    <source>
        <dbReference type="SAM" id="MobiDB-lite"/>
    </source>
</evidence>
<sequence length="105" mass="11147">MSRRQMDWSQQIRHGSVTGKLVHSRDSVSKLAHKPYSVGGRVASPSASYFSLNGIMTGSTSASFRACGDAGHAIPSKAVSNLKGYESAGKPSIPNLRIRVAPDAF</sequence>
<feature type="region of interest" description="Disordered" evidence="1">
    <location>
        <begin position="1"/>
        <end position="20"/>
    </location>
</feature>
<comment type="caution">
    <text evidence="2">The sequence shown here is derived from an EMBL/GenBank/DDBJ whole genome shotgun (WGS) entry which is preliminary data.</text>
</comment>